<name>A0ABT1TXL2_9GAMM</name>
<reference evidence="5 6" key="1">
    <citation type="submission" date="2022-07" db="EMBL/GenBank/DDBJ databases">
        <title>Methylomonas rivi sp. nov., Methylomonas rosea sp. nov., Methylomonas aureus sp. nov. and Methylomonas subterranea sp. nov., four novel methanotrophs isolated from a freshwater creek and the deep terrestrial subsurface.</title>
        <authorList>
            <person name="Abin C."/>
            <person name="Sankaranarayanan K."/>
            <person name="Garner C."/>
            <person name="Sindelar R."/>
            <person name="Kotary K."/>
            <person name="Garner R."/>
            <person name="Barclay S."/>
            <person name="Lawson P."/>
            <person name="Krumholz L."/>
        </authorList>
    </citation>
    <scope>NUCLEOTIDE SEQUENCE [LARGE SCALE GENOMIC DNA]</scope>
    <source>
        <strain evidence="5 6">WSC-7</strain>
    </source>
</reference>
<protein>
    <submittedName>
        <fullName evidence="5">AraC family transcriptional regulator</fullName>
    </submittedName>
</protein>
<dbReference type="PANTHER" id="PTHR46796">
    <property type="entry name" value="HTH-TYPE TRANSCRIPTIONAL ACTIVATOR RHAS-RELATED"/>
    <property type="match status" value="1"/>
</dbReference>
<dbReference type="SUPFAM" id="SSF46689">
    <property type="entry name" value="Homeodomain-like"/>
    <property type="match status" value="2"/>
</dbReference>
<dbReference type="PROSITE" id="PS01124">
    <property type="entry name" value="HTH_ARAC_FAMILY_2"/>
    <property type="match status" value="1"/>
</dbReference>
<dbReference type="PRINTS" id="PR00032">
    <property type="entry name" value="HTHARAC"/>
</dbReference>
<dbReference type="InterPro" id="IPR020449">
    <property type="entry name" value="Tscrpt_reg_AraC-type_HTH"/>
</dbReference>
<dbReference type="InterPro" id="IPR050204">
    <property type="entry name" value="AraC_XylS_family_regulators"/>
</dbReference>
<keyword evidence="2" id="KW-0238">DNA-binding</keyword>
<dbReference type="Gene3D" id="1.10.10.60">
    <property type="entry name" value="Homeodomain-like"/>
    <property type="match status" value="1"/>
</dbReference>
<evidence type="ECO:0000259" key="4">
    <source>
        <dbReference type="PROSITE" id="PS01124"/>
    </source>
</evidence>
<dbReference type="SMART" id="SM00342">
    <property type="entry name" value="HTH_ARAC"/>
    <property type="match status" value="1"/>
</dbReference>
<dbReference type="RefSeq" id="WP_256608342.1">
    <property type="nucleotide sequence ID" value="NZ_JANIBL010000074.1"/>
</dbReference>
<dbReference type="Proteomes" id="UP001524570">
    <property type="component" value="Unassembled WGS sequence"/>
</dbReference>
<keyword evidence="6" id="KW-1185">Reference proteome</keyword>
<gene>
    <name evidence="5" type="ORF">NP589_18855</name>
</gene>
<evidence type="ECO:0000256" key="1">
    <source>
        <dbReference type="ARBA" id="ARBA00023015"/>
    </source>
</evidence>
<evidence type="ECO:0000313" key="6">
    <source>
        <dbReference type="Proteomes" id="UP001524570"/>
    </source>
</evidence>
<dbReference type="EMBL" id="JANIBL010000074">
    <property type="protein sequence ID" value="MCQ8119489.1"/>
    <property type="molecule type" value="Genomic_DNA"/>
</dbReference>
<organism evidence="5 6">
    <name type="scientific">Methylomonas rosea</name>
    <dbReference type="NCBI Taxonomy" id="2952227"/>
    <lineage>
        <taxon>Bacteria</taxon>
        <taxon>Pseudomonadati</taxon>
        <taxon>Pseudomonadota</taxon>
        <taxon>Gammaproteobacteria</taxon>
        <taxon>Methylococcales</taxon>
        <taxon>Methylococcaceae</taxon>
        <taxon>Methylomonas</taxon>
    </lineage>
</organism>
<dbReference type="Pfam" id="PF12833">
    <property type="entry name" value="HTH_18"/>
    <property type="match status" value="1"/>
</dbReference>
<sequence>MKTTGTGRIVLWRGGSLWIGRAGEPTDFHSHHAVQITFSFSEDGVRFRRPNGPWNIYKAAIIAAHQVHAFEARGKFVAMIFVEPESREGRVLHQIGLEEGISSLTHNTLAHELAALAASYKEGALDSELAASARFVITKLAATNMISAVSLDKRIEYAVELLRENIGETVPLAKIADATCLSAERFRHLFIEQTGMRFRPYVLWLRIEIALTAFASGANLTEAAQAGGFADSAHFSRTFKRMFGIVPSSFQRE</sequence>
<evidence type="ECO:0000256" key="3">
    <source>
        <dbReference type="ARBA" id="ARBA00023163"/>
    </source>
</evidence>
<comment type="caution">
    <text evidence="5">The sequence shown here is derived from an EMBL/GenBank/DDBJ whole genome shotgun (WGS) entry which is preliminary data.</text>
</comment>
<accession>A0ABT1TXL2</accession>
<feature type="domain" description="HTH araC/xylS-type" evidence="4">
    <location>
        <begin position="156"/>
        <end position="253"/>
    </location>
</feature>
<keyword evidence="1" id="KW-0805">Transcription regulation</keyword>
<evidence type="ECO:0000313" key="5">
    <source>
        <dbReference type="EMBL" id="MCQ8119489.1"/>
    </source>
</evidence>
<proteinExistence type="predicted"/>
<dbReference type="InterPro" id="IPR009057">
    <property type="entry name" value="Homeodomain-like_sf"/>
</dbReference>
<evidence type="ECO:0000256" key="2">
    <source>
        <dbReference type="ARBA" id="ARBA00023125"/>
    </source>
</evidence>
<keyword evidence="3" id="KW-0804">Transcription</keyword>
<dbReference type="InterPro" id="IPR018060">
    <property type="entry name" value="HTH_AraC"/>
</dbReference>